<feature type="domain" description="Homeobox" evidence="9">
    <location>
        <begin position="496"/>
        <end position="556"/>
    </location>
</feature>
<dbReference type="InterPro" id="IPR010982">
    <property type="entry name" value="Lambda_DNA-bd_dom_sf"/>
</dbReference>
<dbReference type="CDD" id="cd00086">
    <property type="entry name" value="homeodomain"/>
    <property type="match status" value="1"/>
</dbReference>
<reference evidence="12" key="1">
    <citation type="submission" date="2023-03" db="UniProtKB">
        <authorList>
            <consortium name="WormBaseParasite"/>
        </authorList>
    </citation>
    <scope>IDENTIFICATION</scope>
</reference>
<dbReference type="FunFam" id="1.10.260.40:FF:000001">
    <property type="entry name" value="POU domain protein"/>
    <property type="match status" value="1"/>
</dbReference>
<dbReference type="InterPro" id="IPR000327">
    <property type="entry name" value="POU_dom"/>
</dbReference>
<dbReference type="InterPro" id="IPR001356">
    <property type="entry name" value="HD"/>
</dbReference>
<keyword evidence="4 5" id="KW-0539">Nucleus</keyword>
<dbReference type="PROSITE" id="PS51179">
    <property type="entry name" value="POU_3"/>
    <property type="match status" value="1"/>
</dbReference>
<feature type="domain" description="POU-specific" evidence="10">
    <location>
        <begin position="363"/>
        <end position="437"/>
    </location>
</feature>
<accession>A0A9J2Q6L0</accession>
<dbReference type="GO" id="GO:0005634">
    <property type="term" value="C:nucleus"/>
    <property type="evidence" value="ECO:0007669"/>
    <property type="project" value="UniProtKB-SubCell"/>
</dbReference>
<dbReference type="InterPro" id="IPR017970">
    <property type="entry name" value="Homeobox_CS"/>
</dbReference>
<keyword evidence="11" id="KW-1185">Reference proteome</keyword>
<protein>
    <recommendedName>
        <fullName evidence="7">POU domain protein</fullName>
    </recommendedName>
</protein>
<sequence>MIVLCDNLCPVQFRESRSSKRLIAYRKKPTTNRLAKSTTSDVIDGEKSAVGTDVDCNLFSAFPLVETVGHVDGSANELASEGITDMGTEKKSSTRIEPIGGESMIASMPSRPDCRKEPSESNNKSAMSTAASTDVLNGLCGNSLADISGLLFNSSNSTAIGTAISNLLLGGTGGVTDMNALNALSAPDLLTAATAATGMLPFIGTNLAEFSADQQKMQMALIEAATAAANSTLCGLISEKAVGAERERSSVGSLKQASSIMPSTSSKQTGSTLLAPVIINGKESTHSIKGKTVGSSGQQMDSNSDGLSMGMSLPAVMPEMNGTQTVGELLDPLMSESKSTFGQRLMTTDDETVKGATQSITREDRIDLEELENFAQTFKKQRIKFGFTQGDVGMALGRRYGTDFSQTTISRFEALNLSFKNMCKLRPLLKEWLADAEAAIANGASASDLLEAQRNDSSMTQSGTPTGIQVAAMVNSATEGSPSPNGSCIGTPGIPLRKRRKRTNLDAAQRAALDGYFQLNPRPDHDRMAQIAGTLELDRDVVRVWFCNRRQKLRKE</sequence>
<dbReference type="Pfam" id="PF00046">
    <property type="entry name" value="Homeodomain"/>
    <property type="match status" value="1"/>
</dbReference>
<dbReference type="InterPro" id="IPR013847">
    <property type="entry name" value="POU"/>
</dbReference>
<comment type="similarity">
    <text evidence="7">Belongs to the POU transcription factor family.</text>
</comment>
<evidence type="ECO:0000259" key="10">
    <source>
        <dbReference type="PROSITE" id="PS51179"/>
    </source>
</evidence>
<proteinExistence type="inferred from homology"/>
<dbReference type="SMART" id="SM00352">
    <property type="entry name" value="POU"/>
    <property type="match status" value="1"/>
</dbReference>
<evidence type="ECO:0000313" key="11">
    <source>
        <dbReference type="Proteomes" id="UP000036681"/>
    </source>
</evidence>
<dbReference type="GO" id="GO:0000981">
    <property type="term" value="F:DNA-binding transcription factor activity, RNA polymerase II-specific"/>
    <property type="evidence" value="ECO:0007669"/>
    <property type="project" value="InterPro"/>
</dbReference>
<dbReference type="PANTHER" id="PTHR11636">
    <property type="entry name" value="POU DOMAIN"/>
    <property type="match status" value="1"/>
</dbReference>
<dbReference type="Gene3D" id="1.10.10.60">
    <property type="entry name" value="Homeodomain-like"/>
    <property type="match status" value="1"/>
</dbReference>
<dbReference type="PROSITE" id="PS00465">
    <property type="entry name" value="POU_2"/>
    <property type="match status" value="1"/>
</dbReference>
<dbReference type="GO" id="GO:0000978">
    <property type="term" value="F:RNA polymerase II cis-regulatory region sequence-specific DNA binding"/>
    <property type="evidence" value="ECO:0007669"/>
    <property type="project" value="TreeGrafter"/>
</dbReference>
<dbReference type="PROSITE" id="PS00027">
    <property type="entry name" value="HOMEOBOX_1"/>
    <property type="match status" value="1"/>
</dbReference>
<evidence type="ECO:0000259" key="9">
    <source>
        <dbReference type="PROSITE" id="PS50071"/>
    </source>
</evidence>
<dbReference type="PROSITE" id="PS00035">
    <property type="entry name" value="POU_1"/>
    <property type="match status" value="1"/>
</dbReference>
<dbReference type="Proteomes" id="UP000036681">
    <property type="component" value="Unplaced"/>
</dbReference>
<evidence type="ECO:0000256" key="4">
    <source>
        <dbReference type="ARBA" id="ARBA00023242"/>
    </source>
</evidence>
<dbReference type="PRINTS" id="PR00028">
    <property type="entry name" value="POUDOMAIN"/>
</dbReference>
<evidence type="ECO:0000256" key="2">
    <source>
        <dbReference type="ARBA" id="ARBA00023125"/>
    </source>
</evidence>
<organism evidence="11 12">
    <name type="scientific">Ascaris lumbricoides</name>
    <name type="common">Giant roundworm</name>
    <dbReference type="NCBI Taxonomy" id="6252"/>
    <lineage>
        <taxon>Eukaryota</taxon>
        <taxon>Metazoa</taxon>
        <taxon>Ecdysozoa</taxon>
        <taxon>Nematoda</taxon>
        <taxon>Chromadorea</taxon>
        <taxon>Rhabditida</taxon>
        <taxon>Spirurina</taxon>
        <taxon>Ascaridomorpha</taxon>
        <taxon>Ascaridoidea</taxon>
        <taxon>Ascarididae</taxon>
        <taxon>Ascaris</taxon>
    </lineage>
</organism>
<dbReference type="WBParaSite" id="ALUE_0001717401-mRNA-1">
    <property type="protein sequence ID" value="ALUE_0001717401-mRNA-1"/>
    <property type="gene ID" value="ALUE_0001717401"/>
</dbReference>
<evidence type="ECO:0000256" key="8">
    <source>
        <dbReference type="SAM" id="MobiDB-lite"/>
    </source>
</evidence>
<keyword evidence="3 5" id="KW-0371">Homeobox</keyword>
<keyword evidence="7" id="KW-0804">Transcription</keyword>
<dbReference type="AlphaFoldDB" id="A0A9J2Q6L0"/>
<dbReference type="SMART" id="SM00389">
    <property type="entry name" value="HOX"/>
    <property type="match status" value="1"/>
</dbReference>
<dbReference type="PANTHER" id="PTHR11636:SF137">
    <property type="entry name" value="HOMEOBOX PROTEIN CEH-18"/>
    <property type="match status" value="1"/>
</dbReference>
<dbReference type="InterPro" id="IPR009057">
    <property type="entry name" value="Homeodomain-like_sf"/>
</dbReference>
<name>A0A9J2Q6L0_ASCLU</name>
<dbReference type="PROSITE" id="PS50071">
    <property type="entry name" value="HOMEOBOX_2"/>
    <property type="match status" value="1"/>
</dbReference>
<dbReference type="Gene3D" id="1.10.260.40">
    <property type="entry name" value="lambda repressor-like DNA-binding domains"/>
    <property type="match status" value="1"/>
</dbReference>
<comment type="subcellular location">
    <subcellularLocation>
        <location evidence="1 5 6">Nucleus</location>
    </subcellularLocation>
</comment>
<dbReference type="SUPFAM" id="SSF47413">
    <property type="entry name" value="lambda repressor-like DNA-binding domains"/>
    <property type="match status" value="1"/>
</dbReference>
<dbReference type="Pfam" id="PF00157">
    <property type="entry name" value="Pou"/>
    <property type="match status" value="1"/>
</dbReference>
<dbReference type="SUPFAM" id="SSF46689">
    <property type="entry name" value="Homeodomain-like"/>
    <property type="match status" value="1"/>
</dbReference>
<feature type="region of interest" description="Disordered" evidence="8">
    <location>
        <begin position="103"/>
        <end position="128"/>
    </location>
</feature>
<keyword evidence="2 5" id="KW-0238">DNA-binding</keyword>
<evidence type="ECO:0000256" key="7">
    <source>
        <dbReference type="RuleBase" id="RU361194"/>
    </source>
</evidence>
<evidence type="ECO:0000256" key="3">
    <source>
        <dbReference type="ARBA" id="ARBA00023155"/>
    </source>
</evidence>
<dbReference type="GO" id="GO:0030154">
    <property type="term" value="P:cell differentiation"/>
    <property type="evidence" value="ECO:0007669"/>
    <property type="project" value="UniProtKB-ARBA"/>
</dbReference>
<evidence type="ECO:0000256" key="6">
    <source>
        <dbReference type="RuleBase" id="RU000682"/>
    </source>
</evidence>
<dbReference type="InterPro" id="IPR050255">
    <property type="entry name" value="POU_domain_TF"/>
</dbReference>
<evidence type="ECO:0000256" key="5">
    <source>
        <dbReference type="PROSITE-ProRule" id="PRU00108"/>
    </source>
</evidence>
<evidence type="ECO:0000256" key="1">
    <source>
        <dbReference type="ARBA" id="ARBA00004123"/>
    </source>
</evidence>
<evidence type="ECO:0000313" key="12">
    <source>
        <dbReference type="WBParaSite" id="ALUE_0001717401-mRNA-1"/>
    </source>
</evidence>